<dbReference type="RefSeq" id="WP_252168776.1">
    <property type="nucleotide sequence ID" value="NZ_CP084931.1"/>
</dbReference>
<sequence length="357" mass="38530">MIDAVRYRPDIETIGAEEEATIAALCDAFDTILETTAGDYGHAVRAVHAKAHGVLTGEMTVLPDLPPELAQGLFATPGRHAVLMRLSTNAGDILPDAISLPRGLAMKVLDVEGARLPGSEGRAQDFVMVNGTVFQARTADQFLSSLKLLAKTTDRLEGTKKALSATLRGVRAALDTLGLESPTINALGGAPQVEPLGETYYSVTPFRYGDHIAKFSLAPIAPAQRARTGETIEIAGRPDAIRETVRAEMAGAPAEWAFRVQLCRDLERQPIEDPTRAWDEAEAPFQQVAIVRAAAQDSWAPDQVARIDEATRFSVWTGLAAHQPLGNINRARRAPYRHSADFRARVNGCPYYEPGGA</sequence>
<dbReference type="EMBL" id="CP084931">
    <property type="protein sequence ID" value="USI74962.1"/>
    <property type="molecule type" value="Genomic_DNA"/>
</dbReference>
<dbReference type="Proteomes" id="UP001056937">
    <property type="component" value="Chromosome 2"/>
</dbReference>
<name>A0ABY4XDG2_9SPHN</name>
<evidence type="ECO:0000313" key="2">
    <source>
        <dbReference type="Proteomes" id="UP001056937"/>
    </source>
</evidence>
<accession>A0ABY4XDG2</accession>
<dbReference type="CDD" id="cd08152">
    <property type="entry name" value="y4iL_like"/>
    <property type="match status" value="1"/>
</dbReference>
<dbReference type="PANTHER" id="PTHR36195:SF4">
    <property type="entry name" value="DOMAIN PROTEIN, PUTATIVE (AFU_ORTHOLOGUE AFUA_5G01990)-RELATED"/>
    <property type="match status" value="1"/>
</dbReference>
<dbReference type="Gene3D" id="2.40.180.10">
    <property type="entry name" value="Catalase core domain"/>
    <property type="match status" value="1"/>
</dbReference>
<evidence type="ECO:0000313" key="1">
    <source>
        <dbReference type="EMBL" id="USI74962.1"/>
    </source>
</evidence>
<organism evidence="1 2">
    <name type="scientific">Sphingomonas morindae</name>
    <dbReference type="NCBI Taxonomy" id="1541170"/>
    <lineage>
        <taxon>Bacteria</taxon>
        <taxon>Pseudomonadati</taxon>
        <taxon>Pseudomonadota</taxon>
        <taxon>Alphaproteobacteria</taxon>
        <taxon>Sphingomonadales</taxon>
        <taxon>Sphingomonadaceae</taxon>
        <taxon>Sphingomonas</taxon>
    </lineage>
</organism>
<keyword evidence="2" id="KW-1185">Reference proteome</keyword>
<proteinExistence type="predicted"/>
<reference evidence="1" key="1">
    <citation type="journal article" date="2022" name="Toxins">
        <title>Genomic Analysis of Sphingopyxis sp. USTB-05 for Biodegrading Cyanobacterial Hepatotoxins.</title>
        <authorList>
            <person name="Liu C."/>
            <person name="Xu Q."/>
            <person name="Zhao Z."/>
            <person name="Zhang H."/>
            <person name="Liu X."/>
            <person name="Yin C."/>
            <person name="Liu Y."/>
            <person name="Yan H."/>
        </authorList>
    </citation>
    <scope>NUCLEOTIDE SEQUENCE</scope>
    <source>
        <strain evidence="1">NBD5</strain>
    </source>
</reference>
<dbReference type="PANTHER" id="PTHR36195">
    <property type="entry name" value="DOMAIN PROTEIN, PUTATIVE (AFU_ORTHOLOGUE AFUA_5G01990)-RELATED-RELATED"/>
    <property type="match status" value="1"/>
</dbReference>
<gene>
    <name evidence="1" type="ORF">LHA26_17495</name>
</gene>
<dbReference type="SUPFAM" id="SSF56634">
    <property type="entry name" value="Heme-dependent catalase-like"/>
    <property type="match status" value="1"/>
</dbReference>
<dbReference type="InterPro" id="IPR020835">
    <property type="entry name" value="Catalase_sf"/>
</dbReference>
<protein>
    <submittedName>
        <fullName evidence="1">Catalase family protein</fullName>
    </submittedName>
</protein>